<dbReference type="InterPro" id="IPR036388">
    <property type="entry name" value="WH-like_DNA-bd_sf"/>
</dbReference>
<dbReference type="Pfam" id="PF01047">
    <property type="entry name" value="MarR"/>
    <property type="match status" value="1"/>
</dbReference>
<dbReference type="SMART" id="SM00347">
    <property type="entry name" value="HTH_MARR"/>
    <property type="match status" value="1"/>
</dbReference>
<evidence type="ECO:0000256" key="1">
    <source>
        <dbReference type="ARBA" id="ARBA00023015"/>
    </source>
</evidence>
<protein>
    <submittedName>
        <fullName evidence="5">Transcriptional regulator</fullName>
    </submittedName>
</protein>
<dbReference type="EMBL" id="CP014206">
    <property type="protein sequence ID" value="AMK10131.1"/>
    <property type="molecule type" value="Genomic_DNA"/>
</dbReference>
<accession>A0ABM5YRL4</accession>
<evidence type="ECO:0000256" key="3">
    <source>
        <dbReference type="ARBA" id="ARBA00023163"/>
    </source>
</evidence>
<dbReference type="PRINTS" id="PR00598">
    <property type="entry name" value="HTHMARR"/>
</dbReference>
<dbReference type="InterPro" id="IPR023187">
    <property type="entry name" value="Tscrpt_reg_MarR-type_CS"/>
</dbReference>
<dbReference type="PROSITE" id="PS50995">
    <property type="entry name" value="HTH_MARR_2"/>
    <property type="match status" value="1"/>
</dbReference>
<sequence>MLYIFLHQTKILGKNVDYNAEHQFASSMAKFNRLYARALANRLQPHGVLPGYLDILFRLWAKDGVTQKALHGLLDVEQATLSNSLARMERDGLLTRTRNPKDRRQTVIRLTQQGRGLQKIVLAAIDDLQSVVNQGLTINDRKYFRRILKQMTGRLEDDLQETVLVLLDEVDH</sequence>
<dbReference type="Proteomes" id="UP000055611">
    <property type="component" value="Chromosome"/>
</dbReference>
<evidence type="ECO:0000259" key="4">
    <source>
        <dbReference type="PROSITE" id="PS50995"/>
    </source>
</evidence>
<dbReference type="Gene3D" id="1.10.10.10">
    <property type="entry name" value="Winged helix-like DNA-binding domain superfamily/Winged helix DNA-binding domain"/>
    <property type="match status" value="1"/>
</dbReference>
<keyword evidence="1" id="KW-0805">Transcription regulation</keyword>
<dbReference type="PROSITE" id="PS01117">
    <property type="entry name" value="HTH_MARR_1"/>
    <property type="match status" value="1"/>
</dbReference>
<keyword evidence="3" id="KW-0804">Transcription</keyword>
<evidence type="ECO:0000313" key="6">
    <source>
        <dbReference type="Proteomes" id="UP000055611"/>
    </source>
</evidence>
<feature type="domain" description="HTH marR-type" evidence="4">
    <location>
        <begin position="21"/>
        <end position="153"/>
    </location>
</feature>
<dbReference type="PANTHER" id="PTHR42756">
    <property type="entry name" value="TRANSCRIPTIONAL REGULATOR, MARR"/>
    <property type="match status" value="1"/>
</dbReference>
<proteinExistence type="predicted"/>
<reference evidence="5 6" key="1">
    <citation type="journal article" date="2016" name="Front. Microbiol.">
        <title>Genome Sequence of the Piezophilic, Mesophilic Sulfate-Reducing Bacterium Desulfovibrio indicus J2T.</title>
        <authorList>
            <person name="Cao J."/>
            <person name="Maignien L."/>
            <person name="Shao Z."/>
            <person name="Alain K."/>
            <person name="Jebbar M."/>
        </authorList>
    </citation>
    <scope>NUCLEOTIDE SEQUENCE [LARGE SCALE GENOMIC DNA]</scope>
    <source>
        <strain evidence="5 6">J2</strain>
    </source>
</reference>
<keyword evidence="6" id="KW-1185">Reference proteome</keyword>
<gene>
    <name evidence="5" type="ORF">AWY79_02860</name>
</gene>
<evidence type="ECO:0000256" key="2">
    <source>
        <dbReference type="ARBA" id="ARBA00023125"/>
    </source>
</evidence>
<name>A0ABM5YRL4_9BACT</name>
<evidence type="ECO:0000313" key="5">
    <source>
        <dbReference type="EMBL" id="AMK10131.1"/>
    </source>
</evidence>
<dbReference type="PANTHER" id="PTHR42756:SF1">
    <property type="entry name" value="TRANSCRIPTIONAL REPRESSOR OF EMRAB OPERON"/>
    <property type="match status" value="1"/>
</dbReference>
<keyword evidence="2" id="KW-0238">DNA-binding</keyword>
<dbReference type="InterPro" id="IPR000835">
    <property type="entry name" value="HTH_MarR-typ"/>
</dbReference>
<dbReference type="SUPFAM" id="SSF46785">
    <property type="entry name" value="Winged helix' DNA-binding domain"/>
    <property type="match status" value="1"/>
</dbReference>
<dbReference type="InterPro" id="IPR036390">
    <property type="entry name" value="WH_DNA-bd_sf"/>
</dbReference>
<organism evidence="5 6">
    <name type="scientific">Pseudodesulfovibrio indicus</name>
    <dbReference type="NCBI Taxonomy" id="1716143"/>
    <lineage>
        <taxon>Bacteria</taxon>
        <taxon>Pseudomonadati</taxon>
        <taxon>Thermodesulfobacteriota</taxon>
        <taxon>Desulfovibrionia</taxon>
        <taxon>Desulfovibrionales</taxon>
        <taxon>Desulfovibrionaceae</taxon>
    </lineage>
</organism>